<dbReference type="Gene3D" id="1.25.10.10">
    <property type="entry name" value="Leucine-rich Repeat Variant"/>
    <property type="match status" value="1"/>
</dbReference>
<sequence length="740" mass="84286">MACHADGVTVLHKSETLIKFFKERAKKAVSKMRSQREDEESISLELEELQIFLKLHPRSYPFIKFVDVDADTVQIIKDSMRTSLSDLAASAIISMVQRDGIYAQEAFTYLCEYFSTVGVKDQHRMLAIPGLSSFIKGFGHRLSNESDLKLENVVQTLYTMLDHPLQKGALKSAMARLPQYLEQWRIASMTRRSGLSKLKALFSTQSSGAMNPGIELLSLSTEVIKEVSRLADKYGDHILEAILRKPTMEIEILDPDNLREEFVTWLHRFIEDETSRMRSSILLAISNIVQVITPRETSPSYTIDDASTGKSLTTEQLTALATKIIETYHDLHGDHAALEASQVLYNVAPSFRKSLSSPPENSKLADLLHRLLEKNDRNVQSYALCATVQLVKLESLRSRLLELGFLDVIIEQIQMNDGFSEVICGNLDGLAEYEDIRQQFITRGVLFKIGQHMLQCSSRSRSIYAQELIWMFKSDYDRYQNDRSCEDDPPHDIEFTPDYSRDSDHTICEDSLHHYILKDRNLVRTMRTILEGKNEESDDLVWVLSWTQLLRIRAFRSEFIHGGCLPPLIRFITNSQEASNVRARAMVCLEDCITFDGNQPEIVYSSMVEALIELMNDNEQFFRTIAIDAFRRLLPFGYVRSQVLQEGRMETLITMLMNIRETIDGSINALRDLAIYDEGRAVLNRHSALETFESSSMGQQGLSHQSRGIHGNAVRQPPPSYRAQSNHTRSTSIGLSFHIS</sequence>
<dbReference type="AlphaFoldDB" id="A0A165CT01"/>
<dbReference type="InterPro" id="IPR011989">
    <property type="entry name" value="ARM-like"/>
</dbReference>
<gene>
    <name evidence="2" type="ORF">LAESUDRAFT_367355</name>
</gene>
<evidence type="ECO:0000313" key="3">
    <source>
        <dbReference type="Proteomes" id="UP000076871"/>
    </source>
</evidence>
<proteinExistence type="predicted"/>
<protein>
    <recommendedName>
        <fullName evidence="4">ARM repeat-containing protein</fullName>
    </recommendedName>
</protein>
<accession>A0A165CT01</accession>
<evidence type="ECO:0000313" key="2">
    <source>
        <dbReference type="EMBL" id="KZT03385.1"/>
    </source>
</evidence>
<dbReference type="EMBL" id="KV427644">
    <property type="protein sequence ID" value="KZT03385.1"/>
    <property type="molecule type" value="Genomic_DNA"/>
</dbReference>
<feature type="compositionally biased region" description="Polar residues" evidence="1">
    <location>
        <begin position="722"/>
        <end position="740"/>
    </location>
</feature>
<dbReference type="InParanoid" id="A0A165CT01"/>
<feature type="compositionally biased region" description="Polar residues" evidence="1">
    <location>
        <begin position="694"/>
        <end position="706"/>
    </location>
</feature>
<reference evidence="2 3" key="1">
    <citation type="journal article" date="2016" name="Mol. Biol. Evol.">
        <title>Comparative Genomics of Early-Diverging Mushroom-Forming Fungi Provides Insights into the Origins of Lignocellulose Decay Capabilities.</title>
        <authorList>
            <person name="Nagy L.G."/>
            <person name="Riley R."/>
            <person name="Tritt A."/>
            <person name="Adam C."/>
            <person name="Daum C."/>
            <person name="Floudas D."/>
            <person name="Sun H."/>
            <person name="Yadav J.S."/>
            <person name="Pangilinan J."/>
            <person name="Larsson K.H."/>
            <person name="Matsuura K."/>
            <person name="Barry K."/>
            <person name="Labutti K."/>
            <person name="Kuo R."/>
            <person name="Ohm R.A."/>
            <person name="Bhattacharya S.S."/>
            <person name="Shirouzu T."/>
            <person name="Yoshinaga Y."/>
            <person name="Martin F.M."/>
            <person name="Grigoriev I.V."/>
            <person name="Hibbett D.S."/>
        </authorList>
    </citation>
    <scope>NUCLEOTIDE SEQUENCE [LARGE SCALE GENOMIC DNA]</scope>
    <source>
        <strain evidence="2 3">93-53</strain>
    </source>
</reference>
<dbReference type="Proteomes" id="UP000076871">
    <property type="component" value="Unassembled WGS sequence"/>
</dbReference>
<evidence type="ECO:0000256" key="1">
    <source>
        <dbReference type="SAM" id="MobiDB-lite"/>
    </source>
</evidence>
<dbReference type="InterPro" id="IPR016024">
    <property type="entry name" value="ARM-type_fold"/>
</dbReference>
<dbReference type="RefSeq" id="XP_040761125.1">
    <property type="nucleotide sequence ID" value="XM_040902189.1"/>
</dbReference>
<organism evidence="2 3">
    <name type="scientific">Laetiporus sulphureus 93-53</name>
    <dbReference type="NCBI Taxonomy" id="1314785"/>
    <lineage>
        <taxon>Eukaryota</taxon>
        <taxon>Fungi</taxon>
        <taxon>Dikarya</taxon>
        <taxon>Basidiomycota</taxon>
        <taxon>Agaricomycotina</taxon>
        <taxon>Agaricomycetes</taxon>
        <taxon>Polyporales</taxon>
        <taxon>Laetiporus</taxon>
    </lineage>
</organism>
<feature type="region of interest" description="Disordered" evidence="1">
    <location>
        <begin position="694"/>
        <end position="740"/>
    </location>
</feature>
<dbReference type="SUPFAM" id="SSF48371">
    <property type="entry name" value="ARM repeat"/>
    <property type="match status" value="2"/>
</dbReference>
<name>A0A165CT01_9APHY</name>
<keyword evidence="3" id="KW-1185">Reference proteome</keyword>
<dbReference type="GeneID" id="63819220"/>
<evidence type="ECO:0008006" key="4">
    <source>
        <dbReference type="Google" id="ProtNLM"/>
    </source>
</evidence>